<protein>
    <submittedName>
        <fullName evidence="3">Lytic transglycosylase domain-containing protein</fullName>
    </submittedName>
</protein>
<dbReference type="EMBL" id="CP119311">
    <property type="protein sequence ID" value="WEK35561.1"/>
    <property type="molecule type" value="Genomic_DNA"/>
</dbReference>
<comment type="similarity">
    <text evidence="1">Belongs to the transglycosylase Slt family.</text>
</comment>
<dbReference type="CDD" id="cd16894">
    <property type="entry name" value="MltD-like"/>
    <property type="match status" value="1"/>
</dbReference>
<evidence type="ECO:0000313" key="3">
    <source>
        <dbReference type="EMBL" id="WEK35561.1"/>
    </source>
</evidence>
<proteinExistence type="inferred from homology"/>
<dbReference type="Pfam" id="PF01464">
    <property type="entry name" value="SLT"/>
    <property type="match status" value="1"/>
</dbReference>
<dbReference type="SUPFAM" id="SSF53955">
    <property type="entry name" value="Lysozyme-like"/>
    <property type="match status" value="1"/>
</dbReference>
<evidence type="ECO:0000256" key="1">
    <source>
        <dbReference type="ARBA" id="ARBA00007734"/>
    </source>
</evidence>
<evidence type="ECO:0000259" key="2">
    <source>
        <dbReference type="Pfam" id="PF01464"/>
    </source>
</evidence>
<name>A0AAJ5WP57_9BACT</name>
<dbReference type="Proteomes" id="UP001220610">
    <property type="component" value="Chromosome"/>
</dbReference>
<evidence type="ECO:0000313" key="4">
    <source>
        <dbReference type="Proteomes" id="UP001220610"/>
    </source>
</evidence>
<feature type="domain" description="Transglycosylase SLT" evidence="2">
    <location>
        <begin position="95"/>
        <end position="203"/>
    </location>
</feature>
<sequence length="302" mass="33952">MRNLPNHLAVFFAGALVALLICCQMAFRDNPPADKTSQDNATLAIMPEKIDFAGEAVPLDRWDVKERFDRELLINYHNKYNVLFVSKLAGRYFPIIEERLKANGIPEDFKYLCVAESNLVSAAISKAGAVSFWQFMPGTAPGYNLTVNQQVDHRYDLIRATDAACQYFKTAYARFGSWTAAAASYNCGMGGYGSQASFQQTKNYYDLHLPEETNRYIFRILTFKHLMTNAETLGLALPEKEIYEPVQSRQITVSSSIPDLAAFAITQGTTYKELRLMNPWLRGRTLAIAGGKTYIIHLPTSK</sequence>
<reference evidence="3" key="1">
    <citation type="submission" date="2023-03" db="EMBL/GenBank/DDBJ databases">
        <title>Andean soil-derived lignocellulolytic bacterial consortium as a source of novel taxa and putative plastic-active enzymes.</title>
        <authorList>
            <person name="Diaz-Garcia L."/>
            <person name="Chuvochina M."/>
            <person name="Feuerriegel G."/>
            <person name="Bunk B."/>
            <person name="Sproer C."/>
            <person name="Streit W.R."/>
            <person name="Rodriguez L.M."/>
            <person name="Overmann J."/>
            <person name="Jimenez D.J."/>
        </authorList>
    </citation>
    <scope>NUCLEOTIDE SEQUENCE</scope>
    <source>
        <strain evidence="3">MAG 7</strain>
    </source>
</reference>
<accession>A0AAJ5WP57</accession>
<organism evidence="3 4">
    <name type="scientific">Candidatus Pseudobacter hemicellulosilyticus</name>
    <dbReference type="NCBI Taxonomy" id="3121375"/>
    <lineage>
        <taxon>Bacteria</taxon>
        <taxon>Pseudomonadati</taxon>
        <taxon>Bacteroidota</taxon>
        <taxon>Chitinophagia</taxon>
        <taxon>Chitinophagales</taxon>
        <taxon>Chitinophagaceae</taxon>
        <taxon>Pseudobacter</taxon>
    </lineage>
</organism>
<dbReference type="InterPro" id="IPR008258">
    <property type="entry name" value="Transglycosylase_SLT_dom_1"/>
</dbReference>
<dbReference type="AlphaFoldDB" id="A0AAJ5WP57"/>
<gene>
    <name evidence="3" type="ORF">P0Y53_24010</name>
</gene>
<dbReference type="InterPro" id="IPR023346">
    <property type="entry name" value="Lysozyme-like_dom_sf"/>
</dbReference>
<dbReference type="PANTHER" id="PTHR37423:SF2">
    <property type="entry name" value="MEMBRANE-BOUND LYTIC MUREIN TRANSGLYCOSYLASE C"/>
    <property type="match status" value="1"/>
</dbReference>
<dbReference type="PANTHER" id="PTHR37423">
    <property type="entry name" value="SOLUBLE LYTIC MUREIN TRANSGLYCOSYLASE-RELATED"/>
    <property type="match status" value="1"/>
</dbReference>
<dbReference type="Gene3D" id="1.10.530.10">
    <property type="match status" value="1"/>
</dbReference>